<reference evidence="1 2" key="1">
    <citation type="submission" date="2020-06" db="EMBL/GenBank/DDBJ databases">
        <title>Transcriptomic and genomic resources for Thalictrum thalictroides and T. hernandezii: Facilitating candidate gene discovery in an emerging model plant lineage.</title>
        <authorList>
            <person name="Arias T."/>
            <person name="Riano-Pachon D.M."/>
            <person name="Di Stilio V.S."/>
        </authorList>
    </citation>
    <scope>NUCLEOTIDE SEQUENCE [LARGE SCALE GENOMIC DNA]</scope>
    <source>
        <strain evidence="2">cv. WT478/WT964</strain>
        <tissue evidence="1">Leaves</tissue>
    </source>
</reference>
<proteinExistence type="predicted"/>
<accession>A0A7J6WFL5</accession>
<keyword evidence="2" id="KW-1185">Reference proteome</keyword>
<name>A0A7J6WFL5_THATH</name>
<organism evidence="1 2">
    <name type="scientific">Thalictrum thalictroides</name>
    <name type="common">Rue-anemone</name>
    <name type="synonym">Anemone thalictroides</name>
    <dbReference type="NCBI Taxonomy" id="46969"/>
    <lineage>
        <taxon>Eukaryota</taxon>
        <taxon>Viridiplantae</taxon>
        <taxon>Streptophyta</taxon>
        <taxon>Embryophyta</taxon>
        <taxon>Tracheophyta</taxon>
        <taxon>Spermatophyta</taxon>
        <taxon>Magnoliopsida</taxon>
        <taxon>Ranunculales</taxon>
        <taxon>Ranunculaceae</taxon>
        <taxon>Thalictroideae</taxon>
        <taxon>Thalictrum</taxon>
    </lineage>
</organism>
<comment type="caution">
    <text evidence="1">The sequence shown here is derived from an EMBL/GenBank/DDBJ whole genome shotgun (WGS) entry which is preliminary data.</text>
</comment>
<gene>
    <name evidence="1" type="ORF">FRX31_014179</name>
</gene>
<dbReference type="Proteomes" id="UP000554482">
    <property type="component" value="Unassembled WGS sequence"/>
</dbReference>
<protein>
    <submittedName>
        <fullName evidence="1">Uncharacterized protein</fullName>
    </submittedName>
</protein>
<dbReference type="EMBL" id="JABWDY010016256">
    <property type="protein sequence ID" value="KAF5196236.1"/>
    <property type="molecule type" value="Genomic_DNA"/>
</dbReference>
<sequence length="68" mass="8223">MGIRFKRKPDIFVKYQFWLESFQSIIVLGSANCFFANSQIQQPVKEIWLLVIVLHLWRFKKISFNQFV</sequence>
<evidence type="ECO:0000313" key="2">
    <source>
        <dbReference type="Proteomes" id="UP000554482"/>
    </source>
</evidence>
<evidence type="ECO:0000313" key="1">
    <source>
        <dbReference type="EMBL" id="KAF5196236.1"/>
    </source>
</evidence>
<dbReference type="AlphaFoldDB" id="A0A7J6WFL5"/>